<dbReference type="PROSITE" id="PS51078">
    <property type="entry name" value="ICLR_ED"/>
    <property type="match status" value="1"/>
</dbReference>
<dbReference type="Proteomes" id="UP001500503">
    <property type="component" value="Unassembled WGS sequence"/>
</dbReference>
<dbReference type="PANTHER" id="PTHR30136">
    <property type="entry name" value="HELIX-TURN-HELIX TRANSCRIPTIONAL REGULATOR, ICLR FAMILY"/>
    <property type="match status" value="1"/>
</dbReference>
<evidence type="ECO:0000313" key="7">
    <source>
        <dbReference type="Proteomes" id="UP001500503"/>
    </source>
</evidence>
<keyword evidence="1" id="KW-0805">Transcription regulation</keyword>
<comment type="caution">
    <text evidence="6">The sequence shown here is derived from an EMBL/GenBank/DDBJ whole genome shotgun (WGS) entry which is preliminary data.</text>
</comment>
<dbReference type="SUPFAM" id="SSF55781">
    <property type="entry name" value="GAF domain-like"/>
    <property type="match status" value="1"/>
</dbReference>
<proteinExistence type="predicted"/>
<dbReference type="EMBL" id="BAABHF010000019">
    <property type="protein sequence ID" value="GAA4495186.1"/>
    <property type="molecule type" value="Genomic_DNA"/>
</dbReference>
<protein>
    <submittedName>
        <fullName evidence="6">IclR family transcriptional regulator</fullName>
    </submittedName>
</protein>
<dbReference type="Pfam" id="PF01614">
    <property type="entry name" value="IclR_C"/>
    <property type="match status" value="1"/>
</dbReference>
<keyword evidence="7" id="KW-1185">Reference proteome</keyword>
<evidence type="ECO:0000259" key="5">
    <source>
        <dbReference type="PROSITE" id="PS51078"/>
    </source>
</evidence>
<dbReference type="Gene3D" id="3.30.450.40">
    <property type="match status" value="1"/>
</dbReference>
<accession>A0ABP8PZB6</accession>
<dbReference type="SMART" id="SM00346">
    <property type="entry name" value="HTH_ICLR"/>
    <property type="match status" value="1"/>
</dbReference>
<reference evidence="7" key="1">
    <citation type="journal article" date="2019" name="Int. J. Syst. Evol. Microbiol.">
        <title>The Global Catalogue of Microorganisms (GCM) 10K type strain sequencing project: providing services to taxonomists for standard genome sequencing and annotation.</title>
        <authorList>
            <consortium name="The Broad Institute Genomics Platform"/>
            <consortium name="The Broad Institute Genome Sequencing Center for Infectious Disease"/>
            <person name="Wu L."/>
            <person name="Ma J."/>
        </authorList>
    </citation>
    <scope>NUCLEOTIDE SEQUENCE [LARGE SCALE GENOMIC DNA]</scope>
    <source>
        <strain evidence="7">JCM 17933</strain>
    </source>
</reference>
<feature type="domain" description="IclR-ED" evidence="5">
    <location>
        <begin position="83"/>
        <end position="265"/>
    </location>
</feature>
<dbReference type="Gene3D" id="1.10.10.10">
    <property type="entry name" value="Winged helix-like DNA-binding domain superfamily/Winged helix DNA-binding domain"/>
    <property type="match status" value="1"/>
</dbReference>
<dbReference type="InterPro" id="IPR005471">
    <property type="entry name" value="Tscrpt_reg_IclR_N"/>
</dbReference>
<organism evidence="6 7">
    <name type="scientific">Actinoallomurus oryzae</name>
    <dbReference type="NCBI Taxonomy" id="502180"/>
    <lineage>
        <taxon>Bacteria</taxon>
        <taxon>Bacillati</taxon>
        <taxon>Actinomycetota</taxon>
        <taxon>Actinomycetes</taxon>
        <taxon>Streptosporangiales</taxon>
        <taxon>Thermomonosporaceae</taxon>
        <taxon>Actinoallomurus</taxon>
    </lineage>
</organism>
<keyword evidence="3" id="KW-0804">Transcription</keyword>
<evidence type="ECO:0000256" key="3">
    <source>
        <dbReference type="ARBA" id="ARBA00023163"/>
    </source>
</evidence>
<dbReference type="Pfam" id="PF09339">
    <property type="entry name" value="HTH_IclR"/>
    <property type="match status" value="1"/>
</dbReference>
<dbReference type="PROSITE" id="PS51077">
    <property type="entry name" value="HTH_ICLR"/>
    <property type="match status" value="1"/>
</dbReference>
<evidence type="ECO:0000256" key="1">
    <source>
        <dbReference type="ARBA" id="ARBA00023015"/>
    </source>
</evidence>
<feature type="domain" description="HTH iclR-type" evidence="4">
    <location>
        <begin position="20"/>
        <end position="82"/>
    </location>
</feature>
<dbReference type="PANTHER" id="PTHR30136:SF24">
    <property type="entry name" value="HTH-TYPE TRANSCRIPTIONAL REPRESSOR ALLR"/>
    <property type="match status" value="1"/>
</dbReference>
<dbReference type="InterPro" id="IPR036390">
    <property type="entry name" value="WH_DNA-bd_sf"/>
</dbReference>
<dbReference type="SUPFAM" id="SSF46785">
    <property type="entry name" value="Winged helix' DNA-binding domain"/>
    <property type="match status" value="1"/>
</dbReference>
<dbReference type="InterPro" id="IPR029016">
    <property type="entry name" value="GAF-like_dom_sf"/>
</dbReference>
<gene>
    <name evidence="6" type="ORF">GCM10023191_035490</name>
</gene>
<evidence type="ECO:0000256" key="2">
    <source>
        <dbReference type="ARBA" id="ARBA00023125"/>
    </source>
</evidence>
<evidence type="ECO:0000313" key="6">
    <source>
        <dbReference type="EMBL" id="GAA4495186.1"/>
    </source>
</evidence>
<name>A0ABP8PZB6_9ACTN</name>
<dbReference type="InterPro" id="IPR014757">
    <property type="entry name" value="Tscrpt_reg_IclR_C"/>
</dbReference>
<evidence type="ECO:0000259" key="4">
    <source>
        <dbReference type="PROSITE" id="PS51077"/>
    </source>
</evidence>
<keyword evidence="2" id="KW-0238">DNA-binding</keyword>
<dbReference type="InterPro" id="IPR050707">
    <property type="entry name" value="HTH_MetabolicPath_Reg"/>
</dbReference>
<dbReference type="InterPro" id="IPR036388">
    <property type="entry name" value="WH-like_DNA-bd_sf"/>
</dbReference>
<sequence length="277" mass="29784">MDLRSNYKLLMEQGFNSMGSAQLERSLDILELLVRSGGPRRLAEIVDEVGGPKATIHRLLSTLQARGYVTQEPRTSLYSAGVRCFELGSMWVQNLDMRAVAAPLLAQLNEETGETIHLAVYDHGDVVYIEKLESRQPVVAKSYVGRRCPATCVATGRALLAFEPAEEIERVLTGPLPAYTADSVTDPAALADLLAAVRDEGHAVNHGSYREGVGGVAAPIRDHTGRVVASVGICLPEQRFGSDRFPELRDRTVATAVAVSRALGGPASLVTAARHDA</sequence>